<proteinExistence type="predicted"/>
<dbReference type="EMBL" id="PVTE01000037">
    <property type="protein sequence ID" value="PRY25633.1"/>
    <property type="molecule type" value="Genomic_DNA"/>
</dbReference>
<accession>A0A2T0RX59</accession>
<gene>
    <name evidence="1" type="ORF">CLV58_13734</name>
</gene>
<reference evidence="1 2" key="1">
    <citation type="submission" date="2018-03" db="EMBL/GenBank/DDBJ databases">
        <title>Genomic Encyclopedia of Archaeal and Bacterial Type Strains, Phase II (KMG-II): from individual species to whole genera.</title>
        <authorList>
            <person name="Goeker M."/>
        </authorList>
    </citation>
    <scope>NUCLEOTIDE SEQUENCE [LARGE SCALE GENOMIC DNA]</scope>
    <source>
        <strain evidence="1 2">DSM 28354</strain>
    </source>
</reference>
<protein>
    <recommendedName>
        <fullName evidence="3">Outer membrane protein with beta-barrel domain</fullName>
    </recommendedName>
</protein>
<keyword evidence="2" id="KW-1185">Reference proteome</keyword>
<name>A0A2T0RX59_9BACT</name>
<comment type="caution">
    <text evidence="1">The sequence shown here is derived from an EMBL/GenBank/DDBJ whole genome shotgun (WGS) entry which is preliminary data.</text>
</comment>
<evidence type="ECO:0008006" key="3">
    <source>
        <dbReference type="Google" id="ProtNLM"/>
    </source>
</evidence>
<dbReference type="Proteomes" id="UP000238375">
    <property type="component" value="Unassembled WGS sequence"/>
</dbReference>
<dbReference type="RefSeq" id="WP_106140693.1">
    <property type="nucleotide sequence ID" value="NZ_PVTE01000037.1"/>
</dbReference>
<evidence type="ECO:0000313" key="2">
    <source>
        <dbReference type="Proteomes" id="UP000238375"/>
    </source>
</evidence>
<dbReference type="AlphaFoldDB" id="A0A2T0RX59"/>
<organism evidence="1 2">
    <name type="scientific">Spirosoma oryzae</name>
    <dbReference type="NCBI Taxonomy" id="1469603"/>
    <lineage>
        <taxon>Bacteria</taxon>
        <taxon>Pseudomonadati</taxon>
        <taxon>Bacteroidota</taxon>
        <taxon>Cytophagia</taxon>
        <taxon>Cytophagales</taxon>
        <taxon>Cytophagaceae</taxon>
        <taxon>Spirosoma</taxon>
    </lineage>
</organism>
<sequence length="233" mass="25123">MHRILSALFWVIGFSVAQGQHSEFSVQASSGLFSFRGSGAVSQTGIPLMGPGVMNPYGRHSGSSYGLTGQWQYVDRSGLILGAQAGYESLTSRLAVNGVIGDFSSYPADGNAWLKNQYVLLQPFAGKRFGTAQSSLDVTVGVDLAYGLASRGTISLTATNQYPSSILAPVSYNMPTVDVRPRVNLTGYYRSFGLSAGYSLGVLSYTPSSRSDATQVYSQYWRAGLSYRFGRRR</sequence>
<dbReference type="OrthoDB" id="1340981at2"/>
<evidence type="ECO:0000313" key="1">
    <source>
        <dbReference type="EMBL" id="PRY25633.1"/>
    </source>
</evidence>